<accession>A0A2V1D493</accession>
<sequence>MPRKRSKLHRSSGGLSRKQLGERLTLHQLSKATYQWCIRQDVPHIVHLDDQDGGCCSVCRHADRFVDIGISLDCNYEPTELLHGLELDLRQGSPEICLPEGLCIGHIVVPPGSVILAPRGLDSNAERLEDEHTAEIPIRCGTVEEILECLYCYYILHADQESDGRCRMKGLLKLDERLYTLKLAARVKCVHFCGLSRTLCFS</sequence>
<keyword evidence="2" id="KW-1185">Reference proteome</keyword>
<protein>
    <submittedName>
        <fullName evidence="1">Uncharacterized protein</fullName>
    </submittedName>
</protein>
<organism evidence="1 2">
    <name type="scientific">Periconia macrospinosa</name>
    <dbReference type="NCBI Taxonomy" id="97972"/>
    <lineage>
        <taxon>Eukaryota</taxon>
        <taxon>Fungi</taxon>
        <taxon>Dikarya</taxon>
        <taxon>Ascomycota</taxon>
        <taxon>Pezizomycotina</taxon>
        <taxon>Dothideomycetes</taxon>
        <taxon>Pleosporomycetidae</taxon>
        <taxon>Pleosporales</taxon>
        <taxon>Massarineae</taxon>
        <taxon>Periconiaceae</taxon>
        <taxon>Periconia</taxon>
    </lineage>
</organism>
<dbReference type="AlphaFoldDB" id="A0A2V1D493"/>
<evidence type="ECO:0000313" key="2">
    <source>
        <dbReference type="Proteomes" id="UP000244855"/>
    </source>
</evidence>
<gene>
    <name evidence="1" type="ORF">DM02DRAFT_662534</name>
</gene>
<reference evidence="1 2" key="1">
    <citation type="journal article" date="2018" name="Sci. Rep.">
        <title>Comparative genomics provides insights into the lifestyle and reveals functional heterogeneity of dark septate endophytic fungi.</title>
        <authorList>
            <person name="Knapp D.G."/>
            <person name="Nemeth J.B."/>
            <person name="Barry K."/>
            <person name="Hainaut M."/>
            <person name="Henrissat B."/>
            <person name="Johnson J."/>
            <person name="Kuo A."/>
            <person name="Lim J.H.P."/>
            <person name="Lipzen A."/>
            <person name="Nolan M."/>
            <person name="Ohm R.A."/>
            <person name="Tamas L."/>
            <person name="Grigoriev I.V."/>
            <person name="Spatafora J.W."/>
            <person name="Nagy L.G."/>
            <person name="Kovacs G.M."/>
        </authorList>
    </citation>
    <scope>NUCLEOTIDE SEQUENCE [LARGE SCALE GENOMIC DNA]</scope>
    <source>
        <strain evidence="1 2">DSE2036</strain>
    </source>
</reference>
<name>A0A2V1D493_9PLEO</name>
<dbReference type="Proteomes" id="UP000244855">
    <property type="component" value="Unassembled WGS sequence"/>
</dbReference>
<evidence type="ECO:0000313" key="1">
    <source>
        <dbReference type="EMBL" id="PVH92867.1"/>
    </source>
</evidence>
<proteinExistence type="predicted"/>
<dbReference type="EMBL" id="KZ805638">
    <property type="protein sequence ID" value="PVH92867.1"/>
    <property type="molecule type" value="Genomic_DNA"/>
</dbReference>